<evidence type="ECO:0000313" key="3">
    <source>
        <dbReference type="Proteomes" id="UP001500571"/>
    </source>
</evidence>
<feature type="region of interest" description="Disordered" evidence="1">
    <location>
        <begin position="66"/>
        <end position="94"/>
    </location>
</feature>
<sequence>MSKAAAKHRNNPATWSVVNPTNAKRISATIATYSTAIASRSAREPVRGTFGSARGTAHSINALAATATPYQGPDTTSSISRATTTQDDHSTCRRVRSDQRDLIMTTASIPPNRDQIRADRGVRL</sequence>
<protein>
    <submittedName>
        <fullName evidence="2">Uncharacterized protein</fullName>
    </submittedName>
</protein>
<keyword evidence="3" id="KW-1185">Reference proteome</keyword>
<evidence type="ECO:0000313" key="2">
    <source>
        <dbReference type="EMBL" id="GAA1949945.1"/>
    </source>
</evidence>
<evidence type="ECO:0000256" key="1">
    <source>
        <dbReference type="SAM" id="MobiDB-lite"/>
    </source>
</evidence>
<proteinExistence type="predicted"/>
<dbReference type="EMBL" id="BAAAPB010000001">
    <property type="protein sequence ID" value="GAA1949945.1"/>
    <property type="molecule type" value="Genomic_DNA"/>
</dbReference>
<name>A0ABN2QD83_9ACTN</name>
<accession>A0ABN2QD83</accession>
<reference evidence="2 3" key="1">
    <citation type="journal article" date="2019" name="Int. J. Syst. Evol. Microbiol.">
        <title>The Global Catalogue of Microorganisms (GCM) 10K type strain sequencing project: providing services to taxonomists for standard genome sequencing and annotation.</title>
        <authorList>
            <consortium name="The Broad Institute Genomics Platform"/>
            <consortium name="The Broad Institute Genome Sequencing Center for Infectious Disease"/>
            <person name="Wu L."/>
            <person name="Ma J."/>
        </authorList>
    </citation>
    <scope>NUCLEOTIDE SEQUENCE [LARGE SCALE GENOMIC DNA]</scope>
    <source>
        <strain evidence="2 3">JCM 15309</strain>
    </source>
</reference>
<dbReference type="Proteomes" id="UP001500571">
    <property type="component" value="Unassembled WGS sequence"/>
</dbReference>
<gene>
    <name evidence="2" type="ORF">GCM10009798_06470</name>
</gene>
<comment type="caution">
    <text evidence="2">The sequence shown here is derived from an EMBL/GenBank/DDBJ whole genome shotgun (WGS) entry which is preliminary data.</text>
</comment>
<organism evidence="2 3">
    <name type="scientific">Nocardioides panacihumi</name>
    <dbReference type="NCBI Taxonomy" id="400774"/>
    <lineage>
        <taxon>Bacteria</taxon>
        <taxon>Bacillati</taxon>
        <taxon>Actinomycetota</taxon>
        <taxon>Actinomycetes</taxon>
        <taxon>Propionibacteriales</taxon>
        <taxon>Nocardioidaceae</taxon>
        <taxon>Nocardioides</taxon>
    </lineage>
</organism>
<feature type="compositionally biased region" description="Polar residues" evidence="1">
    <location>
        <begin position="73"/>
        <end position="85"/>
    </location>
</feature>